<dbReference type="RefSeq" id="WP_228400691.1">
    <property type="nucleotide sequence ID" value="NZ_FNDW01000002.1"/>
</dbReference>
<organism evidence="7 8">
    <name type="scientific">Chryseobacterium taeanense</name>
    <dbReference type="NCBI Taxonomy" id="311334"/>
    <lineage>
        <taxon>Bacteria</taxon>
        <taxon>Pseudomonadati</taxon>
        <taxon>Bacteroidota</taxon>
        <taxon>Flavobacteriia</taxon>
        <taxon>Flavobacteriales</taxon>
        <taxon>Weeksellaceae</taxon>
        <taxon>Chryseobacterium group</taxon>
        <taxon>Chryseobacterium</taxon>
    </lineage>
</organism>
<dbReference type="InterPro" id="IPR000209">
    <property type="entry name" value="Peptidase_S8/S53_dom"/>
</dbReference>
<feature type="active site" description="Charge relay system" evidence="5">
    <location>
        <position position="297"/>
    </location>
</feature>
<dbReference type="Gene3D" id="3.40.50.200">
    <property type="entry name" value="Peptidase S8/S53 domain"/>
    <property type="match status" value="1"/>
</dbReference>
<sequence length="788" mass="89068">MERNLPIKFFQKRINDERNTEGGGNQDPPKWFDEALVPYKAQQFIDTLSEVSQKILAKQREDNYIPNVIKLKVNEDALAKTYRKEIRQIFNTQKMNVIGLSQNDEVLIKIESAEEVSKITKKLAQGLKQSAKQGVKLGIAAIDDIEEHYPEISIDNETFEESEELKVKLFNYGDPELNIIAIRAFEKFCRDREIDYSRTVYSADLNIFKVSHASLDTIAELKDFDGVQLISEMPRYYVTLDELDGDGEIEIKMPDAGIDYPTIGILDSGIAKIPHLSPWLLEDNFTKYHEDDVDKGHGTAVSGVLLYGDEFEEENYTGFQGAKLFEAIVFPNNTTQGVSEEELIENIREAISENDHIKIWNLSLGTNKEADEIEFSDFGKALDEIQEQHNVLICKSAGNCGNFKKNSPRSRISQSADTIRGLVVGSIAKSKNSTDLSEKNHSSPFSRIGPGPSFLIKPEISHIGGNAGLDEHNRLVLNPVYTFSKTGDRKGVAGTSFSTPRISSIVAGLDHLLNEGFNPLLLKALTIHSAKYPTELKVAIDEKLKHLGFGVPSNIQDILFNQPNEITLILQDNLEKGNFIEILDFPYPQSMVDEDGYFHGEICVTLVTSPILDAANGSEYCQSNIEVLLGTYDEKTDRDTSKRGIINPIGKDGAKNLLSHSLYSKSVIKNTESPYTRERVLVAYGDKFQPVKKWSVNLDEFTPSNKEKYLKNPKNWYLKVEGLFRDFIETKAEMQRITPSQEFCLIITIKDTRNESHIYNEVTQLLDSFNFVHQNVRLKEDVRIQLRN</sequence>
<keyword evidence="4 5" id="KW-0720">Serine protease</keyword>
<dbReference type="InterPro" id="IPR050131">
    <property type="entry name" value="Peptidase_S8_subtilisin-like"/>
</dbReference>
<evidence type="ECO:0000256" key="3">
    <source>
        <dbReference type="ARBA" id="ARBA00022801"/>
    </source>
</evidence>
<name>A0A1G8F789_9FLAO</name>
<dbReference type="InterPro" id="IPR034074">
    <property type="entry name" value="Y4bN_pept_dom"/>
</dbReference>
<evidence type="ECO:0000259" key="6">
    <source>
        <dbReference type="Pfam" id="PF00082"/>
    </source>
</evidence>
<dbReference type="GO" id="GO:0006508">
    <property type="term" value="P:proteolysis"/>
    <property type="evidence" value="ECO:0007669"/>
    <property type="project" value="UniProtKB-KW"/>
</dbReference>
<evidence type="ECO:0000313" key="8">
    <source>
        <dbReference type="Proteomes" id="UP000198869"/>
    </source>
</evidence>
<evidence type="ECO:0000256" key="2">
    <source>
        <dbReference type="ARBA" id="ARBA00022670"/>
    </source>
</evidence>
<feature type="active site" description="Charge relay system" evidence="5">
    <location>
        <position position="267"/>
    </location>
</feature>
<dbReference type="CDD" id="cd04847">
    <property type="entry name" value="Peptidases_S8_Subtilisin_like_2"/>
    <property type="match status" value="1"/>
</dbReference>
<feature type="active site" description="Charge relay system" evidence="5">
    <location>
        <position position="496"/>
    </location>
</feature>
<keyword evidence="2 5" id="KW-0645">Protease</keyword>
<gene>
    <name evidence="7" type="ORF">SAMN05421846_10227</name>
</gene>
<dbReference type="Pfam" id="PF00082">
    <property type="entry name" value="Peptidase_S8"/>
    <property type="match status" value="1"/>
</dbReference>
<keyword evidence="8" id="KW-1185">Reference proteome</keyword>
<dbReference type="InterPro" id="IPR036852">
    <property type="entry name" value="Peptidase_S8/S53_dom_sf"/>
</dbReference>
<dbReference type="GO" id="GO:0004252">
    <property type="term" value="F:serine-type endopeptidase activity"/>
    <property type="evidence" value="ECO:0007669"/>
    <property type="project" value="UniProtKB-UniRule"/>
</dbReference>
<dbReference type="AlphaFoldDB" id="A0A1G8F789"/>
<dbReference type="PANTHER" id="PTHR43806">
    <property type="entry name" value="PEPTIDASE S8"/>
    <property type="match status" value="1"/>
</dbReference>
<evidence type="ECO:0000256" key="5">
    <source>
        <dbReference type="PROSITE-ProRule" id="PRU01240"/>
    </source>
</evidence>
<protein>
    <submittedName>
        <fullName evidence="7">Subtilase family protein</fullName>
    </submittedName>
</protein>
<dbReference type="STRING" id="311334.SAMN05421846_10227"/>
<feature type="domain" description="Peptidase S8/S53" evidence="6">
    <location>
        <begin position="262"/>
        <end position="534"/>
    </location>
</feature>
<evidence type="ECO:0000313" key="7">
    <source>
        <dbReference type="EMBL" id="SDH77978.1"/>
    </source>
</evidence>
<dbReference type="SUPFAM" id="SSF52743">
    <property type="entry name" value="Subtilisin-like"/>
    <property type="match status" value="1"/>
</dbReference>
<dbReference type="PANTHER" id="PTHR43806:SF11">
    <property type="entry name" value="CEREVISIN-RELATED"/>
    <property type="match status" value="1"/>
</dbReference>
<evidence type="ECO:0000256" key="1">
    <source>
        <dbReference type="ARBA" id="ARBA00011073"/>
    </source>
</evidence>
<accession>A0A1G8F789</accession>
<comment type="similarity">
    <text evidence="1 5">Belongs to the peptidase S8 family.</text>
</comment>
<keyword evidence="3 5" id="KW-0378">Hydrolase</keyword>
<dbReference type="PROSITE" id="PS51892">
    <property type="entry name" value="SUBTILASE"/>
    <property type="match status" value="1"/>
</dbReference>
<dbReference type="Proteomes" id="UP000198869">
    <property type="component" value="Unassembled WGS sequence"/>
</dbReference>
<reference evidence="8" key="1">
    <citation type="submission" date="2016-10" db="EMBL/GenBank/DDBJ databases">
        <authorList>
            <person name="Varghese N."/>
            <person name="Submissions S."/>
        </authorList>
    </citation>
    <scope>NUCLEOTIDE SEQUENCE [LARGE SCALE GENOMIC DNA]</scope>
    <source>
        <strain evidence="8">DSM 17071</strain>
    </source>
</reference>
<evidence type="ECO:0000256" key="4">
    <source>
        <dbReference type="ARBA" id="ARBA00022825"/>
    </source>
</evidence>
<proteinExistence type="inferred from homology"/>
<dbReference type="EMBL" id="FNDW01000002">
    <property type="protein sequence ID" value="SDH77978.1"/>
    <property type="molecule type" value="Genomic_DNA"/>
</dbReference>